<dbReference type="Pfam" id="PF14559">
    <property type="entry name" value="TPR_19"/>
    <property type="match status" value="1"/>
</dbReference>
<keyword evidence="1" id="KW-0677">Repeat</keyword>
<keyword evidence="4" id="KW-1133">Transmembrane helix</keyword>
<evidence type="ECO:0000256" key="1">
    <source>
        <dbReference type="ARBA" id="ARBA00022737"/>
    </source>
</evidence>
<sequence>MSQSISALWRELQRRKVVRVAIAYGAFAWLLLQFGDIAFDVFGTPGWSMRTLFVILLAGLPAVVVLAWVFEVTPGGIDRTGPPNRPKSVGSPVTLLARLPERTHTTPSGPDNPAGLLMREYALLAEDFHVDTAQVTSDGMVLEFAHALDAMAFASHAQAHARRLDLPLRMGMDHGTGGDAFRLAEMASPGSLWVSDGVYQELNALDIEGVRTALGQVVTRPGPGGTDAHGLDTGPLDAVDADMRGLGAVSSMGSQPSLLIRTLALAFLTAVVGLLWTLLPNFMDNDELPTLAVLPFENLAPDGEDATLAEGLSDDLFHAITQIDRIRIAARRASRTIDDTGMSVSEIGALLGAGLLLEGEIRPRGDRLLVNVWLTDTQKSVERWSQRYDLPRSQARQIREGLARDLAAELGLESGSTLLAGSVTESPEAYPLYLEARGYFSRPNTEANLGRAQALFEQAIYHAPDFVAAKAGLCQTYLAWYRTFKDKRQFETARAYCTEALGTQQDNVQVLVALGDLFLVQGDTRQARKYLELGQALNGEDVEIKRGLAEALIMEQRYEEAEEVLQYAIGLEPAYAPLYADLGRTYLMSNQPARAIEAYLKVTALEPGDMTAWSNLGASHYYLGDFEQAALAYEKSLALEETHMALSNAATMHYYAGDFVRARDLYARATELAPKDYRLWTNLADAERQVEGAGDDAEQRYALAYQQIIDSLEINPDDAQAHALAAWCAIQTGRPEDGQRYMQRAMQLDAENFDVIYYGALVAELSGDFETASQLLDQLVEKGFPLRVLKATPGLGELLPEA</sequence>
<dbReference type="SMART" id="SM00386">
    <property type="entry name" value="HAT"/>
    <property type="match status" value="1"/>
</dbReference>
<evidence type="ECO:0000256" key="2">
    <source>
        <dbReference type="ARBA" id="ARBA00022803"/>
    </source>
</evidence>
<dbReference type="EMBL" id="VYXP01000005">
    <property type="protein sequence ID" value="KAA9131532.1"/>
    <property type="molecule type" value="Genomic_DNA"/>
</dbReference>
<feature type="transmembrane region" description="Helical" evidence="4">
    <location>
        <begin position="258"/>
        <end position="279"/>
    </location>
</feature>
<proteinExistence type="predicted"/>
<dbReference type="InterPro" id="IPR011990">
    <property type="entry name" value="TPR-like_helical_dom_sf"/>
</dbReference>
<name>A0A5N0T9B3_9GAMM</name>
<dbReference type="InterPro" id="IPR029787">
    <property type="entry name" value="Nucleotide_cyclase"/>
</dbReference>
<evidence type="ECO:0000313" key="6">
    <source>
        <dbReference type="Proteomes" id="UP000325372"/>
    </source>
</evidence>
<organism evidence="5 6">
    <name type="scientific">Marinihelvus fidelis</name>
    <dbReference type="NCBI Taxonomy" id="2613842"/>
    <lineage>
        <taxon>Bacteria</taxon>
        <taxon>Pseudomonadati</taxon>
        <taxon>Pseudomonadota</taxon>
        <taxon>Gammaproteobacteria</taxon>
        <taxon>Chromatiales</taxon>
        <taxon>Wenzhouxiangellaceae</taxon>
        <taxon>Marinihelvus</taxon>
    </lineage>
</organism>
<gene>
    <name evidence="5" type="ORF">F3N42_09450</name>
</gene>
<protein>
    <submittedName>
        <fullName evidence="5">Tetratricopeptide repeat protein</fullName>
    </submittedName>
</protein>
<dbReference type="Pfam" id="PF13432">
    <property type="entry name" value="TPR_16"/>
    <property type="match status" value="1"/>
</dbReference>
<feature type="transmembrane region" description="Helical" evidence="4">
    <location>
        <begin position="51"/>
        <end position="70"/>
    </location>
</feature>
<dbReference type="RefSeq" id="WP_150864181.1">
    <property type="nucleotide sequence ID" value="NZ_VYXP01000005.1"/>
</dbReference>
<evidence type="ECO:0000313" key="5">
    <source>
        <dbReference type="EMBL" id="KAA9131532.1"/>
    </source>
</evidence>
<dbReference type="Gene3D" id="1.25.40.10">
    <property type="entry name" value="Tetratricopeptide repeat domain"/>
    <property type="match status" value="3"/>
</dbReference>
<reference evidence="5 6" key="1">
    <citation type="submission" date="2019-09" db="EMBL/GenBank/DDBJ databases">
        <title>Wenzhouxiangella sp. Genome sequencing and assembly.</title>
        <authorList>
            <person name="Zhang R."/>
        </authorList>
    </citation>
    <scope>NUCLEOTIDE SEQUENCE [LARGE SCALE GENOMIC DNA]</scope>
    <source>
        <strain evidence="5 6">W260</strain>
    </source>
</reference>
<dbReference type="GO" id="GO:0006396">
    <property type="term" value="P:RNA processing"/>
    <property type="evidence" value="ECO:0007669"/>
    <property type="project" value="InterPro"/>
</dbReference>
<dbReference type="Gene3D" id="3.40.50.10070">
    <property type="entry name" value="TolB, N-terminal domain"/>
    <property type="match status" value="1"/>
</dbReference>
<dbReference type="PROSITE" id="PS50005">
    <property type="entry name" value="TPR"/>
    <property type="match status" value="2"/>
</dbReference>
<comment type="caution">
    <text evidence="5">The sequence shown here is derived from an EMBL/GenBank/DDBJ whole genome shotgun (WGS) entry which is preliminary data.</text>
</comment>
<dbReference type="PANTHER" id="PTHR45586:SF1">
    <property type="entry name" value="LIPOPOLYSACCHARIDE ASSEMBLY PROTEIN B"/>
    <property type="match status" value="1"/>
</dbReference>
<feature type="repeat" description="TPR" evidence="3">
    <location>
        <begin position="610"/>
        <end position="643"/>
    </location>
</feature>
<dbReference type="SUPFAM" id="SSF48452">
    <property type="entry name" value="TPR-like"/>
    <property type="match status" value="3"/>
</dbReference>
<dbReference type="InterPro" id="IPR003107">
    <property type="entry name" value="HAT"/>
</dbReference>
<keyword evidence="4" id="KW-0472">Membrane</keyword>
<dbReference type="InterPro" id="IPR051012">
    <property type="entry name" value="CellSynth/LPSAsmb/PSIAsmb"/>
</dbReference>
<dbReference type="SMART" id="SM00028">
    <property type="entry name" value="TPR"/>
    <property type="match status" value="7"/>
</dbReference>
<dbReference type="Proteomes" id="UP000325372">
    <property type="component" value="Unassembled WGS sequence"/>
</dbReference>
<keyword evidence="2 3" id="KW-0802">TPR repeat</keyword>
<accession>A0A5N0T9B3</accession>
<dbReference type="InterPro" id="IPR019734">
    <property type="entry name" value="TPR_rpt"/>
</dbReference>
<feature type="transmembrane region" description="Helical" evidence="4">
    <location>
        <begin position="21"/>
        <end position="39"/>
    </location>
</feature>
<dbReference type="SUPFAM" id="SSF55073">
    <property type="entry name" value="Nucleotide cyclase"/>
    <property type="match status" value="1"/>
</dbReference>
<dbReference type="AlphaFoldDB" id="A0A5N0T9B3"/>
<evidence type="ECO:0000256" key="3">
    <source>
        <dbReference type="PROSITE-ProRule" id="PRU00339"/>
    </source>
</evidence>
<feature type="repeat" description="TPR" evidence="3">
    <location>
        <begin position="576"/>
        <end position="609"/>
    </location>
</feature>
<evidence type="ECO:0000256" key="4">
    <source>
        <dbReference type="SAM" id="Phobius"/>
    </source>
</evidence>
<dbReference type="PANTHER" id="PTHR45586">
    <property type="entry name" value="TPR REPEAT-CONTAINING PROTEIN PA4667"/>
    <property type="match status" value="1"/>
</dbReference>
<keyword evidence="6" id="KW-1185">Reference proteome</keyword>
<keyword evidence="4" id="KW-0812">Transmembrane</keyword>